<dbReference type="InterPro" id="IPR011712">
    <property type="entry name" value="Sig_transdc_His_kin_sub3_dim/P"/>
</dbReference>
<proteinExistence type="predicted"/>
<evidence type="ECO:0000256" key="2">
    <source>
        <dbReference type="ARBA" id="ARBA00012438"/>
    </source>
</evidence>
<accession>A0A4U3ML45</accession>
<keyword evidence="6 12" id="KW-0418">Kinase</keyword>
<feature type="domain" description="Signal transduction histidine kinase subgroup 3 dimerisation and phosphoacceptor" evidence="10">
    <location>
        <begin position="225"/>
        <end position="292"/>
    </location>
</feature>
<dbReference type="InterPro" id="IPR036890">
    <property type="entry name" value="HATPase_C_sf"/>
</dbReference>
<keyword evidence="4" id="KW-0808">Transferase</keyword>
<keyword evidence="3" id="KW-0597">Phosphoprotein</keyword>
<organism evidence="12 13">
    <name type="scientific">Herbidospora galbida</name>
    <dbReference type="NCBI Taxonomy" id="2575442"/>
    <lineage>
        <taxon>Bacteria</taxon>
        <taxon>Bacillati</taxon>
        <taxon>Actinomycetota</taxon>
        <taxon>Actinomycetes</taxon>
        <taxon>Streptosporangiales</taxon>
        <taxon>Streptosporangiaceae</taxon>
        <taxon>Herbidospora</taxon>
    </lineage>
</organism>
<keyword evidence="9" id="KW-1133">Transmembrane helix</keyword>
<dbReference type="GO" id="GO:0016020">
    <property type="term" value="C:membrane"/>
    <property type="evidence" value="ECO:0007669"/>
    <property type="project" value="InterPro"/>
</dbReference>
<protein>
    <recommendedName>
        <fullName evidence="2">histidine kinase</fullName>
        <ecNumber evidence="2">2.7.13.3</ecNumber>
    </recommendedName>
</protein>
<keyword evidence="8" id="KW-0902">Two-component regulatory system</keyword>
<evidence type="ECO:0000256" key="1">
    <source>
        <dbReference type="ARBA" id="ARBA00000085"/>
    </source>
</evidence>
<dbReference type="EC" id="2.7.13.3" evidence="2"/>
<dbReference type="Gene3D" id="3.30.565.10">
    <property type="entry name" value="Histidine kinase-like ATPase, C-terminal domain"/>
    <property type="match status" value="1"/>
</dbReference>
<dbReference type="OrthoDB" id="5241729at2"/>
<keyword evidence="13" id="KW-1185">Reference proteome</keyword>
<evidence type="ECO:0000256" key="6">
    <source>
        <dbReference type="ARBA" id="ARBA00022777"/>
    </source>
</evidence>
<dbReference type="GO" id="GO:0046983">
    <property type="term" value="F:protein dimerization activity"/>
    <property type="evidence" value="ECO:0007669"/>
    <property type="project" value="InterPro"/>
</dbReference>
<dbReference type="PANTHER" id="PTHR24421">
    <property type="entry name" value="NITRATE/NITRITE SENSOR PROTEIN NARX-RELATED"/>
    <property type="match status" value="1"/>
</dbReference>
<keyword evidence="7" id="KW-0067">ATP-binding</keyword>
<dbReference type="InterPro" id="IPR050482">
    <property type="entry name" value="Sensor_HK_TwoCompSys"/>
</dbReference>
<feature type="transmembrane region" description="Helical" evidence="9">
    <location>
        <begin position="48"/>
        <end position="70"/>
    </location>
</feature>
<feature type="transmembrane region" description="Helical" evidence="9">
    <location>
        <begin position="21"/>
        <end position="42"/>
    </location>
</feature>
<dbReference type="Pfam" id="PF07730">
    <property type="entry name" value="HisKA_3"/>
    <property type="match status" value="1"/>
</dbReference>
<evidence type="ECO:0000256" key="3">
    <source>
        <dbReference type="ARBA" id="ARBA00022553"/>
    </source>
</evidence>
<dbReference type="EMBL" id="SZQA01000009">
    <property type="protein sequence ID" value="TKK88797.1"/>
    <property type="molecule type" value="Genomic_DNA"/>
</dbReference>
<evidence type="ECO:0000256" key="5">
    <source>
        <dbReference type="ARBA" id="ARBA00022741"/>
    </source>
</evidence>
<evidence type="ECO:0000259" key="11">
    <source>
        <dbReference type="Pfam" id="PF13796"/>
    </source>
</evidence>
<sequence>MALTQTLTPWDRLRSHWAAPTWLRTAHVVTGAPVALLALAVIGGLAAVSIIFIWTIVVPLVALPLMFWLLRHLTGLQRGRFAAFLSIEIPAIRRRQSTRNPIRFLYAEIRDPRTWRQLAYHLLAPFITGIGLFAMIVAWSGALAALTVAINYWTDRGTSEIEGWFMLTLAAALAVAGPWAARLICSVDEVAAVSLLGPSTADLLTERVESLRESRAEVIDAADAERRRMERDLHDGAQRRLVWLAMNLGMARTTLTDLPEPARQVIAQAHDEAKLALKELRDLVRGLHPAVLDEQGLDAALSGVAARSPVPVRLTVEVDRRPSPTIEAVAFFVVSEALTNVAKHAEAHEAFVTVRREGDRLIVEVLDDGRGGADPAEGSGLRGLIQRAGSVDGLITILSPEGGPTTIRADLPCG</sequence>
<dbReference type="Gene3D" id="1.20.5.1930">
    <property type="match status" value="1"/>
</dbReference>
<evidence type="ECO:0000256" key="4">
    <source>
        <dbReference type="ARBA" id="ARBA00022679"/>
    </source>
</evidence>
<dbReference type="RefSeq" id="WP_137247136.1">
    <property type="nucleotide sequence ID" value="NZ_SZQA01000009.1"/>
</dbReference>
<dbReference type="Pfam" id="PF13796">
    <property type="entry name" value="Sensor"/>
    <property type="match status" value="1"/>
</dbReference>
<reference evidence="12 13" key="1">
    <citation type="submission" date="2019-04" db="EMBL/GenBank/DDBJ databases">
        <title>Herbidospora sp. NEAU-GS14.nov., a novel actinomycete isolated from soil.</title>
        <authorList>
            <person name="Han L."/>
        </authorList>
    </citation>
    <scope>NUCLEOTIDE SEQUENCE [LARGE SCALE GENOMIC DNA]</scope>
    <source>
        <strain evidence="12 13">NEAU-GS14</strain>
    </source>
</reference>
<feature type="domain" description="Putative sensor" evidence="11">
    <location>
        <begin position="27"/>
        <end position="196"/>
    </location>
</feature>
<dbReference type="AlphaFoldDB" id="A0A4U3ML45"/>
<dbReference type="GO" id="GO:0000155">
    <property type="term" value="F:phosphorelay sensor kinase activity"/>
    <property type="evidence" value="ECO:0007669"/>
    <property type="project" value="InterPro"/>
</dbReference>
<dbReference type="SUPFAM" id="SSF55874">
    <property type="entry name" value="ATPase domain of HSP90 chaperone/DNA topoisomerase II/histidine kinase"/>
    <property type="match status" value="1"/>
</dbReference>
<dbReference type="GO" id="GO:0005524">
    <property type="term" value="F:ATP binding"/>
    <property type="evidence" value="ECO:0007669"/>
    <property type="project" value="UniProtKB-KW"/>
</dbReference>
<feature type="transmembrane region" description="Helical" evidence="9">
    <location>
        <begin position="122"/>
        <end position="152"/>
    </location>
</feature>
<gene>
    <name evidence="12" type="ORF">FDA94_11975</name>
</gene>
<dbReference type="Proteomes" id="UP000308705">
    <property type="component" value="Unassembled WGS sequence"/>
</dbReference>
<dbReference type="CDD" id="cd16917">
    <property type="entry name" value="HATPase_UhpB-NarQ-NarX-like"/>
    <property type="match status" value="1"/>
</dbReference>
<keyword evidence="9" id="KW-0812">Transmembrane</keyword>
<evidence type="ECO:0000313" key="13">
    <source>
        <dbReference type="Proteomes" id="UP000308705"/>
    </source>
</evidence>
<comment type="catalytic activity">
    <reaction evidence="1">
        <text>ATP + protein L-histidine = ADP + protein N-phospho-L-histidine.</text>
        <dbReference type="EC" id="2.7.13.3"/>
    </reaction>
</comment>
<evidence type="ECO:0000313" key="12">
    <source>
        <dbReference type="EMBL" id="TKK88797.1"/>
    </source>
</evidence>
<keyword evidence="5" id="KW-0547">Nucleotide-binding</keyword>
<dbReference type="InterPro" id="IPR025828">
    <property type="entry name" value="Put_sensor_dom"/>
</dbReference>
<dbReference type="PANTHER" id="PTHR24421:SF10">
    <property type="entry name" value="NITRATE_NITRITE SENSOR PROTEIN NARQ"/>
    <property type="match status" value="1"/>
</dbReference>
<name>A0A4U3ML45_9ACTN</name>
<evidence type="ECO:0000256" key="9">
    <source>
        <dbReference type="SAM" id="Phobius"/>
    </source>
</evidence>
<evidence type="ECO:0000256" key="7">
    <source>
        <dbReference type="ARBA" id="ARBA00022840"/>
    </source>
</evidence>
<comment type="caution">
    <text evidence="12">The sequence shown here is derived from an EMBL/GenBank/DDBJ whole genome shotgun (WGS) entry which is preliminary data.</text>
</comment>
<keyword evidence="9" id="KW-0472">Membrane</keyword>
<evidence type="ECO:0000256" key="8">
    <source>
        <dbReference type="ARBA" id="ARBA00023012"/>
    </source>
</evidence>
<evidence type="ECO:0000259" key="10">
    <source>
        <dbReference type="Pfam" id="PF07730"/>
    </source>
</evidence>